<evidence type="ECO:0000313" key="2">
    <source>
        <dbReference type="Proteomes" id="UP001392437"/>
    </source>
</evidence>
<dbReference type="AlphaFoldDB" id="A0AAW0QBQ1"/>
<evidence type="ECO:0008006" key="3">
    <source>
        <dbReference type="Google" id="ProtNLM"/>
    </source>
</evidence>
<organism evidence="1 2">
    <name type="scientific">Apiospora kogelbergensis</name>
    <dbReference type="NCBI Taxonomy" id="1337665"/>
    <lineage>
        <taxon>Eukaryota</taxon>
        <taxon>Fungi</taxon>
        <taxon>Dikarya</taxon>
        <taxon>Ascomycota</taxon>
        <taxon>Pezizomycotina</taxon>
        <taxon>Sordariomycetes</taxon>
        <taxon>Xylariomycetidae</taxon>
        <taxon>Amphisphaeriales</taxon>
        <taxon>Apiosporaceae</taxon>
        <taxon>Apiospora</taxon>
    </lineage>
</organism>
<evidence type="ECO:0000313" key="1">
    <source>
        <dbReference type="EMBL" id="KAK8100070.1"/>
    </source>
</evidence>
<protein>
    <recommendedName>
        <fullName evidence="3">Cytochrome P450</fullName>
    </recommendedName>
</protein>
<accession>A0AAW0QBQ1</accession>
<comment type="caution">
    <text evidence="1">The sequence shown here is derived from an EMBL/GenBank/DDBJ whole genome shotgun (WGS) entry which is preliminary data.</text>
</comment>
<dbReference type="EMBL" id="JAQQWP010000009">
    <property type="protein sequence ID" value="KAK8100070.1"/>
    <property type="molecule type" value="Genomic_DNA"/>
</dbReference>
<name>A0AAW0QBQ1_9PEZI</name>
<dbReference type="Proteomes" id="UP001392437">
    <property type="component" value="Unassembled WGS sequence"/>
</dbReference>
<gene>
    <name evidence="1" type="ORF">PG999_010444</name>
</gene>
<sequence length="151" mass="16690">MPKHTVDLGDILPRAGMINAKPFLSSARRDHQLLKQLRFADVVGKSVKKRREHRKLLDEALTGMLTTAALLAGEKTDDEEEVVPFLTFVEEVQARTPWASKMSASVFLDLFAAVLGARVAWKQNPREPFAPEEHCTTATAAQQLLDSAPAI</sequence>
<proteinExistence type="predicted"/>
<keyword evidence="2" id="KW-1185">Reference proteome</keyword>
<reference evidence="1 2" key="1">
    <citation type="submission" date="2023-01" db="EMBL/GenBank/DDBJ databases">
        <title>Analysis of 21 Apiospora genomes using comparative genomics revels a genus with tremendous synthesis potential of carbohydrate active enzymes and secondary metabolites.</title>
        <authorList>
            <person name="Sorensen T."/>
        </authorList>
    </citation>
    <scope>NUCLEOTIDE SEQUENCE [LARGE SCALE GENOMIC DNA]</scope>
    <source>
        <strain evidence="1 2">CBS 117206</strain>
    </source>
</reference>